<name>A0AAV1TN65_9STRA</name>
<dbReference type="EMBL" id="CAKLBY020000066">
    <property type="protein sequence ID" value="CAK7922722.1"/>
    <property type="molecule type" value="Genomic_DNA"/>
</dbReference>
<proteinExistence type="predicted"/>
<comment type="caution">
    <text evidence="3">The sequence shown here is derived from an EMBL/GenBank/DDBJ whole genome shotgun (WGS) entry which is preliminary data.</text>
</comment>
<accession>A0AAV1TN65</accession>
<organism evidence="3 4">
    <name type="scientific">Peronospora matthiolae</name>
    <dbReference type="NCBI Taxonomy" id="2874970"/>
    <lineage>
        <taxon>Eukaryota</taxon>
        <taxon>Sar</taxon>
        <taxon>Stramenopiles</taxon>
        <taxon>Oomycota</taxon>
        <taxon>Peronosporomycetes</taxon>
        <taxon>Peronosporales</taxon>
        <taxon>Peronosporaceae</taxon>
        <taxon>Peronospora</taxon>
    </lineage>
</organism>
<dbReference type="AlphaFoldDB" id="A0AAV1TN65"/>
<evidence type="ECO:0000256" key="1">
    <source>
        <dbReference type="SAM" id="Coils"/>
    </source>
</evidence>
<reference evidence="3" key="1">
    <citation type="submission" date="2024-01" db="EMBL/GenBank/DDBJ databases">
        <authorList>
            <person name="Webb A."/>
        </authorList>
    </citation>
    <scope>NUCLEOTIDE SEQUENCE</scope>
    <source>
        <strain evidence="3">Pm1</strain>
    </source>
</reference>
<evidence type="ECO:0000313" key="4">
    <source>
        <dbReference type="Proteomes" id="UP001162060"/>
    </source>
</evidence>
<keyword evidence="2" id="KW-0472">Membrane</keyword>
<keyword evidence="2" id="KW-1133">Transmembrane helix</keyword>
<feature type="transmembrane region" description="Helical" evidence="2">
    <location>
        <begin position="109"/>
        <end position="134"/>
    </location>
</feature>
<sequence>MSSSWLFRHCARPFTAARVRTCSAPNRLIHVPSTSRLCSRCSRVPLRASLPLSRELCSPFGCQKSAFLVWSSPLNRFYSSGRKNTWQNDKHDWTATLKTGGLVLLGTGALLASTSLAFGLIIAGAAGIGAYTLYHKVLRLYRSHTRSSSTRDSFSSVSSNIDALNDMFRRSQGRGKKGAAPDDQLSSMVQGLPLVVRGFVKMVFSLVGNAMQSSLERASELQRRANEHLQANQRVRDQMGDDVSVGEPEQWMESTVNGVGHIEAVFPVNAAYSSARVTMKASIGSGGDLTFTGLKYHNRQTGDTIDLLRDSSAGGRRKTVIDAEYVDLKDNKDSSFRR</sequence>
<keyword evidence="2" id="KW-0812">Transmembrane</keyword>
<keyword evidence="1" id="KW-0175">Coiled coil</keyword>
<gene>
    <name evidence="3" type="ORF">PM001_LOCUS7893</name>
</gene>
<evidence type="ECO:0000256" key="2">
    <source>
        <dbReference type="SAM" id="Phobius"/>
    </source>
</evidence>
<evidence type="ECO:0000313" key="3">
    <source>
        <dbReference type="EMBL" id="CAK7922722.1"/>
    </source>
</evidence>
<feature type="coiled-coil region" evidence="1">
    <location>
        <begin position="211"/>
        <end position="238"/>
    </location>
</feature>
<dbReference type="Proteomes" id="UP001162060">
    <property type="component" value="Unassembled WGS sequence"/>
</dbReference>
<protein>
    <submittedName>
        <fullName evidence="3">Uncharacterized protein</fullName>
    </submittedName>
</protein>